<dbReference type="PANTHER" id="PTHR32024">
    <property type="entry name" value="TRK SYSTEM POTASSIUM UPTAKE PROTEIN TRKG-RELATED"/>
    <property type="match status" value="1"/>
</dbReference>
<dbReference type="GO" id="GO:0005886">
    <property type="term" value="C:plasma membrane"/>
    <property type="evidence" value="ECO:0007669"/>
    <property type="project" value="UniProtKB-SubCell"/>
</dbReference>
<evidence type="ECO:0000256" key="6">
    <source>
        <dbReference type="ARBA" id="ARBA00022989"/>
    </source>
</evidence>
<dbReference type="InterPro" id="IPR003445">
    <property type="entry name" value="Cat_transpt"/>
</dbReference>
<keyword evidence="7" id="KW-0406">Ion transport</keyword>
<evidence type="ECO:0000256" key="8">
    <source>
        <dbReference type="ARBA" id="ARBA00023136"/>
    </source>
</evidence>
<dbReference type="Proteomes" id="UP000033123">
    <property type="component" value="Chromosome"/>
</dbReference>
<comment type="similarity">
    <text evidence="2">Belongs to the TrkH potassium transport family.</text>
</comment>
<comment type="subcellular location">
    <subcellularLocation>
        <location evidence="1">Cell membrane</location>
        <topology evidence="1">Multi-pass membrane protein</topology>
    </subcellularLocation>
</comment>
<accession>A0A0E3PM92</accession>
<dbReference type="EMBL" id="CP009508">
    <property type="protein sequence ID" value="AKB36057.1"/>
    <property type="molecule type" value="Genomic_DNA"/>
</dbReference>
<organism evidence="10 11">
    <name type="scientific">Methanosarcina siciliae C2J</name>
    <dbReference type="NCBI Taxonomy" id="1434118"/>
    <lineage>
        <taxon>Archaea</taxon>
        <taxon>Methanobacteriati</taxon>
        <taxon>Methanobacteriota</taxon>
        <taxon>Stenosarchaea group</taxon>
        <taxon>Methanomicrobia</taxon>
        <taxon>Methanosarcinales</taxon>
        <taxon>Methanosarcinaceae</taxon>
        <taxon>Methanosarcina</taxon>
    </lineage>
</organism>
<feature type="transmembrane region" description="Helical" evidence="9">
    <location>
        <begin position="74"/>
        <end position="92"/>
    </location>
</feature>
<evidence type="ECO:0000256" key="1">
    <source>
        <dbReference type="ARBA" id="ARBA00004651"/>
    </source>
</evidence>
<evidence type="ECO:0000313" key="11">
    <source>
        <dbReference type="Proteomes" id="UP000033123"/>
    </source>
</evidence>
<feature type="transmembrane region" description="Helical" evidence="9">
    <location>
        <begin position="228"/>
        <end position="250"/>
    </location>
</feature>
<dbReference type="GO" id="GO:0008324">
    <property type="term" value="F:monoatomic cation transmembrane transporter activity"/>
    <property type="evidence" value="ECO:0007669"/>
    <property type="project" value="InterPro"/>
</dbReference>
<dbReference type="PATRIC" id="fig|1434118.4.peg.1863"/>
<protein>
    <submittedName>
        <fullName evidence="10">Potassium uptake protein TrkH</fullName>
    </submittedName>
</protein>
<dbReference type="AlphaFoldDB" id="A0A0E3PM92"/>
<dbReference type="RefSeq" id="WP_269430165.1">
    <property type="nucleotide sequence ID" value="NZ_CP009508.1"/>
</dbReference>
<keyword evidence="5 9" id="KW-0812">Transmembrane</keyword>
<sequence length="258" mass="28687">MKAPGPAEDKLKPRIKDTAKILWVLYVLISALEVLALMLAGMSLYDALIHTFACMACGGFSPYGAGIEAFGSPLIEFVLTFFMFAAGANFALYYRAVRTDKNILFRDEEFRVYASFLLGFTGLLTLVLYKDMGLSLFNSIRYASFQITSVMTATGFASVDFNLWKDSAKVLVLAVMFIGGCAGSTEGGMKVVRFLLMLKYARRELFKFIHPKVVKTIRFNGKTVSDDVLQSVLSFVVIYISVFVFSSMLLNPARGRTY</sequence>
<evidence type="ECO:0000256" key="3">
    <source>
        <dbReference type="ARBA" id="ARBA00022448"/>
    </source>
</evidence>
<dbReference type="KEGG" id="msj:MSSAC_1467"/>
<evidence type="ECO:0000256" key="7">
    <source>
        <dbReference type="ARBA" id="ARBA00023065"/>
    </source>
</evidence>
<keyword evidence="4" id="KW-1003">Cell membrane</keyword>
<feature type="transmembrane region" description="Helical" evidence="9">
    <location>
        <begin position="112"/>
        <end position="130"/>
    </location>
</feature>
<feature type="transmembrane region" description="Helical" evidence="9">
    <location>
        <begin position="170"/>
        <end position="196"/>
    </location>
</feature>
<keyword evidence="6 9" id="KW-1133">Transmembrane helix</keyword>
<evidence type="ECO:0000256" key="5">
    <source>
        <dbReference type="ARBA" id="ARBA00022692"/>
    </source>
</evidence>
<proteinExistence type="inferred from homology"/>
<evidence type="ECO:0000256" key="2">
    <source>
        <dbReference type="ARBA" id="ARBA00009137"/>
    </source>
</evidence>
<dbReference type="STRING" id="1434118.MSSAC_1467"/>
<keyword evidence="8 9" id="KW-0472">Membrane</keyword>
<evidence type="ECO:0000313" key="10">
    <source>
        <dbReference type="EMBL" id="AKB36057.1"/>
    </source>
</evidence>
<feature type="transmembrane region" description="Helical" evidence="9">
    <location>
        <begin position="21"/>
        <end position="41"/>
    </location>
</feature>
<keyword evidence="3" id="KW-0813">Transport</keyword>
<dbReference type="HOGENOM" id="CLU_030708_0_0_2"/>
<evidence type="ECO:0000256" key="9">
    <source>
        <dbReference type="SAM" id="Phobius"/>
    </source>
</evidence>
<name>A0A0E3PM92_9EURY</name>
<gene>
    <name evidence="10" type="ORF">MSSAC_1467</name>
</gene>
<feature type="transmembrane region" description="Helical" evidence="9">
    <location>
        <begin position="142"/>
        <end position="164"/>
    </location>
</feature>
<dbReference type="PANTHER" id="PTHR32024:SF2">
    <property type="entry name" value="TRK SYSTEM POTASSIUM UPTAKE PROTEIN TRKG-RELATED"/>
    <property type="match status" value="1"/>
</dbReference>
<dbReference type="Pfam" id="PF02386">
    <property type="entry name" value="TrkH"/>
    <property type="match status" value="1"/>
</dbReference>
<dbReference type="GO" id="GO:0030001">
    <property type="term" value="P:metal ion transport"/>
    <property type="evidence" value="ECO:0007669"/>
    <property type="project" value="UniProtKB-ARBA"/>
</dbReference>
<reference evidence="10 11" key="1">
    <citation type="submission" date="2014-07" db="EMBL/GenBank/DDBJ databases">
        <title>Methanogenic archaea and the global carbon cycle.</title>
        <authorList>
            <person name="Henriksen J.R."/>
            <person name="Luke J."/>
            <person name="Reinhart S."/>
            <person name="Benedict M.N."/>
            <person name="Youngblut N.D."/>
            <person name="Metcalf M.E."/>
            <person name="Whitaker R.J."/>
            <person name="Metcalf W.W."/>
        </authorList>
    </citation>
    <scope>NUCLEOTIDE SEQUENCE [LARGE SCALE GENOMIC DNA]</scope>
    <source>
        <strain evidence="10 11">C2J</strain>
    </source>
</reference>
<dbReference type="GeneID" id="24871066"/>
<evidence type="ECO:0000256" key="4">
    <source>
        <dbReference type="ARBA" id="ARBA00022475"/>
    </source>
</evidence>